<dbReference type="PANTHER" id="PTHR30349:SF41">
    <property type="entry name" value="INTEGRASE_RECOMBINASE PROTEIN MJ0367-RELATED"/>
    <property type="match status" value="1"/>
</dbReference>
<keyword evidence="2" id="KW-0238">DNA-binding</keyword>
<dbReference type="STRING" id="1048983.EL17_00660"/>
<keyword evidence="6" id="KW-1185">Reference proteome</keyword>
<dbReference type="RefSeq" id="WP_084166091.1">
    <property type="nucleotide sequence ID" value="NZ_JMIH01000011.1"/>
</dbReference>
<dbReference type="SUPFAM" id="SSF56349">
    <property type="entry name" value="DNA breaking-rejoining enzymes"/>
    <property type="match status" value="1"/>
</dbReference>
<comment type="caution">
    <text evidence="5">The sequence shown here is derived from an EMBL/GenBank/DDBJ whole genome shotgun (WGS) entry which is preliminary data.</text>
</comment>
<dbReference type="GO" id="GO:0003677">
    <property type="term" value="F:DNA binding"/>
    <property type="evidence" value="ECO:0007669"/>
    <property type="project" value="UniProtKB-KW"/>
</dbReference>
<dbReference type="PROSITE" id="PS51898">
    <property type="entry name" value="TYR_RECOMBINASE"/>
    <property type="match status" value="1"/>
</dbReference>
<evidence type="ECO:0000256" key="2">
    <source>
        <dbReference type="ARBA" id="ARBA00023125"/>
    </source>
</evidence>
<dbReference type="Proteomes" id="UP000027821">
    <property type="component" value="Unassembled WGS sequence"/>
</dbReference>
<feature type="domain" description="Tyr recombinase" evidence="4">
    <location>
        <begin position="1"/>
        <end position="78"/>
    </location>
</feature>
<sequence>MYGRRSIQNILKSAVERVGIKKGVTDHTLRHSFATPLLEQGTDLRYIQSLLGHESPKTTQIYTHITTGGFDQIKSPLDKLEI</sequence>
<proteinExistence type="inferred from homology"/>
<dbReference type="Pfam" id="PF00589">
    <property type="entry name" value="Phage_integrase"/>
    <property type="match status" value="1"/>
</dbReference>
<evidence type="ECO:0000313" key="6">
    <source>
        <dbReference type="Proteomes" id="UP000027821"/>
    </source>
</evidence>
<dbReference type="eggNOG" id="COG4974">
    <property type="taxonomic scope" value="Bacteria"/>
</dbReference>
<dbReference type="OrthoDB" id="9801717at2"/>
<evidence type="ECO:0000259" key="4">
    <source>
        <dbReference type="PROSITE" id="PS51898"/>
    </source>
</evidence>
<dbReference type="InterPro" id="IPR002104">
    <property type="entry name" value="Integrase_catalytic"/>
</dbReference>
<dbReference type="GO" id="GO:0015074">
    <property type="term" value="P:DNA integration"/>
    <property type="evidence" value="ECO:0007669"/>
    <property type="project" value="InterPro"/>
</dbReference>
<dbReference type="InterPro" id="IPR013762">
    <property type="entry name" value="Integrase-like_cat_sf"/>
</dbReference>
<dbReference type="InterPro" id="IPR011010">
    <property type="entry name" value="DNA_brk_join_enz"/>
</dbReference>
<evidence type="ECO:0000256" key="3">
    <source>
        <dbReference type="ARBA" id="ARBA00023172"/>
    </source>
</evidence>
<organism evidence="5 6">
    <name type="scientific">Anditalea andensis</name>
    <dbReference type="NCBI Taxonomy" id="1048983"/>
    <lineage>
        <taxon>Bacteria</taxon>
        <taxon>Pseudomonadati</taxon>
        <taxon>Bacteroidota</taxon>
        <taxon>Cytophagia</taxon>
        <taxon>Cytophagales</taxon>
        <taxon>Cytophagaceae</taxon>
        <taxon>Anditalea</taxon>
    </lineage>
</organism>
<protein>
    <recommendedName>
        <fullName evidence="4">Tyr recombinase domain-containing protein</fullName>
    </recommendedName>
</protein>
<reference evidence="5 6" key="1">
    <citation type="submission" date="2014-04" db="EMBL/GenBank/DDBJ databases">
        <title>Characterization and application of a salt tolerant electro-active bacterium.</title>
        <authorList>
            <person name="Yang L."/>
            <person name="Wei S."/>
            <person name="Tay Q.X.M."/>
        </authorList>
    </citation>
    <scope>NUCLEOTIDE SEQUENCE [LARGE SCALE GENOMIC DNA]</scope>
    <source>
        <strain evidence="5 6">LY1</strain>
    </source>
</reference>
<dbReference type="AlphaFoldDB" id="A0A074L2J8"/>
<dbReference type="EMBL" id="JMIH01000011">
    <property type="protein sequence ID" value="KEO75409.1"/>
    <property type="molecule type" value="Genomic_DNA"/>
</dbReference>
<evidence type="ECO:0000256" key="1">
    <source>
        <dbReference type="ARBA" id="ARBA00008857"/>
    </source>
</evidence>
<evidence type="ECO:0000313" key="5">
    <source>
        <dbReference type="EMBL" id="KEO75409.1"/>
    </source>
</evidence>
<name>A0A074L2J8_9BACT</name>
<dbReference type="GO" id="GO:0006310">
    <property type="term" value="P:DNA recombination"/>
    <property type="evidence" value="ECO:0007669"/>
    <property type="project" value="UniProtKB-KW"/>
</dbReference>
<accession>A0A074L2J8</accession>
<gene>
    <name evidence="5" type="ORF">EL17_00660</name>
</gene>
<keyword evidence="3" id="KW-0233">DNA recombination</keyword>
<comment type="similarity">
    <text evidence="1">Belongs to the 'phage' integrase family.</text>
</comment>
<dbReference type="InterPro" id="IPR050090">
    <property type="entry name" value="Tyrosine_recombinase_XerCD"/>
</dbReference>
<dbReference type="Gene3D" id="1.10.443.10">
    <property type="entry name" value="Intergrase catalytic core"/>
    <property type="match status" value="1"/>
</dbReference>
<dbReference type="PANTHER" id="PTHR30349">
    <property type="entry name" value="PHAGE INTEGRASE-RELATED"/>
    <property type="match status" value="1"/>
</dbReference>